<dbReference type="RefSeq" id="WP_089758448.1">
    <property type="nucleotide sequence ID" value="NZ_BKAT01000010.1"/>
</dbReference>
<evidence type="ECO:0000259" key="4">
    <source>
        <dbReference type="Pfam" id="PF08545"/>
    </source>
</evidence>
<feature type="domain" description="Beta-ketoacyl-[acyl-carrier-protein] synthase III N-terminal" evidence="4">
    <location>
        <begin position="107"/>
        <end position="185"/>
    </location>
</feature>
<dbReference type="EMBL" id="FNRL01000002">
    <property type="protein sequence ID" value="SEA03872.1"/>
    <property type="molecule type" value="Genomic_DNA"/>
</dbReference>
<sequence length="325" mass="35648">MIFINGISYYLPEKKLSNRELNELFPDWSVEKIAAKTGIVERHIAAEDEFSSGMAVKAAQKLFKEYQISPDEIEFVLLCTQSPDYLLPTTACIVQDLLGIPTTVGAMDYNLGCSGYIYGLSTAKGLIQSGDVSNVLLLTSETYSKHLAENDKSVRTIFGDAASATLISRKRKGASIGKTSFGTDGKGAANLILKRGGARNINCDLTGSNEGKLFMNGAEIFTFTLKVVPAIVEDTLKKNELKLDNIDLFIFHQANKYMLEHLRMKMNIPEDKFYVHISHCGNTVSSTIPIALKAAEQEGYLKPGMTVMLTGFGVGYSWGASIIHY</sequence>
<dbReference type="GO" id="GO:0004315">
    <property type="term" value="F:3-oxoacyl-[acyl-carrier-protein] synthase activity"/>
    <property type="evidence" value="ECO:0007669"/>
    <property type="project" value="InterPro"/>
</dbReference>
<dbReference type="NCBIfam" id="NF006829">
    <property type="entry name" value="PRK09352.1"/>
    <property type="match status" value="1"/>
</dbReference>
<proteinExistence type="predicted"/>
<dbReference type="Proteomes" id="UP000199656">
    <property type="component" value="Unassembled WGS sequence"/>
</dbReference>
<dbReference type="OrthoDB" id="9815506at2"/>
<accession>A0A1H3XZ95</accession>
<dbReference type="AlphaFoldDB" id="A0A1H3XZ95"/>
<protein>
    <submittedName>
        <fullName evidence="5">3-oxoacyl-[acyl-carrier-protein] synthase-3</fullName>
    </submittedName>
</protein>
<dbReference type="InterPro" id="IPR013751">
    <property type="entry name" value="ACP_syn_III_N"/>
</dbReference>
<evidence type="ECO:0000313" key="6">
    <source>
        <dbReference type="Proteomes" id="UP000199656"/>
    </source>
</evidence>
<keyword evidence="6" id="KW-1185">Reference proteome</keyword>
<dbReference type="Pfam" id="PF08545">
    <property type="entry name" value="ACP_syn_III"/>
    <property type="match status" value="1"/>
</dbReference>
<evidence type="ECO:0000313" key="5">
    <source>
        <dbReference type="EMBL" id="SEA03872.1"/>
    </source>
</evidence>
<evidence type="ECO:0000259" key="3">
    <source>
        <dbReference type="Pfam" id="PF08541"/>
    </source>
</evidence>
<feature type="domain" description="Beta-ketoacyl-[acyl-carrier-protein] synthase III C-terminal" evidence="3">
    <location>
        <begin position="236"/>
        <end position="324"/>
    </location>
</feature>
<keyword evidence="1" id="KW-0808">Transferase</keyword>
<dbReference type="GO" id="GO:0006633">
    <property type="term" value="P:fatty acid biosynthetic process"/>
    <property type="evidence" value="ECO:0007669"/>
    <property type="project" value="InterPro"/>
</dbReference>
<dbReference type="InterPro" id="IPR016039">
    <property type="entry name" value="Thiolase-like"/>
</dbReference>
<organism evidence="5 6">
    <name type="scientific">Chitinophaga terrae</name>
    <name type="common">ex Kim and Jung 2007</name>
    <dbReference type="NCBI Taxonomy" id="408074"/>
    <lineage>
        <taxon>Bacteria</taxon>
        <taxon>Pseudomonadati</taxon>
        <taxon>Bacteroidota</taxon>
        <taxon>Chitinophagia</taxon>
        <taxon>Chitinophagales</taxon>
        <taxon>Chitinophagaceae</taxon>
        <taxon>Chitinophaga</taxon>
    </lineage>
</organism>
<dbReference type="Gene3D" id="3.40.47.10">
    <property type="match status" value="1"/>
</dbReference>
<dbReference type="PANTHER" id="PTHR34069">
    <property type="entry name" value="3-OXOACYL-[ACYL-CARRIER-PROTEIN] SYNTHASE 3"/>
    <property type="match status" value="1"/>
</dbReference>
<dbReference type="PANTHER" id="PTHR34069:SF2">
    <property type="entry name" value="BETA-KETOACYL-[ACYL-CARRIER-PROTEIN] SYNTHASE III"/>
    <property type="match status" value="1"/>
</dbReference>
<evidence type="ECO:0000256" key="2">
    <source>
        <dbReference type="ARBA" id="ARBA00023315"/>
    </source>
</evidence>
<dbReference type="Pfam" id="PF08541">
    <property type="entry name" value="ACP_syn_III_C"/>
    <property type="match status" value="1"/>
</dbReference>
<gene>
    <name evidence="5" type="ORF">SAMN05660909_00549</name>
</gene>
<evidence type="ECO:0000256" key="1">
    <source>
        <dbReference type="ARBA" id="ARBA00022679"/>
    </source>
</evidence>
<reference evidence="6" key="1">
    <citation type="submission" date="2016-10" db="EMBL/GenBank/DDBJ databases">
        <authorList>
            <person name="Varghese N."/>
            <person name="Submissions S."/>
        </authorList>
    </citation>
    <scope>NUCLEOTIDE SEQUENCE [LARGE SCALE GENOMIC DNA]</scope>
    <source>
        <strain evidence="6">DSM 23920</strain>
    </source>
</reference>
<dbReference type="SUPFAM" id="SSF53901">
    <property type="entry name" value="Thiolase-like"/>
    <property type="match status" value="1"/>
</dbReference>
<name>A0A1H3XZ95_9BACT</name>
<dbReference type="GO" id="GO:0044550">
    <property type="term" value="P:secondary metabolite biosynthetic process"/>
    <property type="evidence" value="ECO:0007669"/>
    <property type="project" value="TreeGrafter"/>
</dbReference>
<keyword evidence="2" id="KW-0012">Acyltransferase</keyword>
<dbReference type="STRING" id="408074.SAMN05660909_00549"/>
<dbReference type="InterPro" id="IPR013747">
    <property type="entry name" value="ACP_syn_III_C"/>
</dbReference>
<dbReference type="CDD" id="cd00830">
    <property type="entry name" value="KAS_III"/>
    <property type="match status" value="1"/>
</dbReference>